<sequence length="230" mass="22168">MCFTCDSPLFAGTVTNTQGGGGGGSIPFGILPGSSASSGGGSAGTGSVGPAGAAINPLGIPSGPGFNIGSNTGGGGGQGITAGGSGSGSNALIGTSNGGVFQSFVCSSTSVLNSCPTDCIEVDAQNGCPSCRSSCPSATGGSIQLGSATINTSPTSCPPYPSNCPQIYSKMQNGCHVCTILQQIHTVQHTTTAVPIIHATCAPVKCLAPCNVGIIIKADGCPACKCPDHV</sequence>
<organism evidence="1 2">
    <name type="scientific">Potamilus streckersoni</name>
    <dbReference type="NCBI Taxonomy" id="2493646"/>
    <lineage>
        <taxon>Eukaryota</taxon>
        <taxon>Metazoa</taxon>
        <taxon>Spiralia</taxon>
        <taxon>Lophotrochozoa</taxon>
        <taxon>Mollusca</taxon>
        <taxon>Bivalvia</taxon>
        <taxon>Autobranchia</taxon>
        <taxon>Heteroconchia</taxon>
        <taxon>Palaeoheterodonta</taxon>
        <taxon>Unionida</taxon>
        <taxon>Unionoidea</taxon>
        <taxon>Unionidae</taxon>
        <taxon>Ambleminae</taxon>
        <taxon>Lampsilini</taxon>
        <taxon>Potamilus</taxon>
    </lineage>
</organism>
<comment type="caution">
    <text evidence="1">The sequence shown here is derived from an EMBL/GenBank/DDBJ whole genome shotgun (WGS) entry which is preliminary data.</text>
</comment>
<dbReference type="GO" id="GO:0004857">
    <property type="term" value="F:enzyme inhibitor activity"/>
    <property type="evidence" value="ECO:0007669"/>
    <property type="project" value="InterPro"/>
</dbReference>
<dbReference type="AlphaFoldDB" id="A0AAE0SU19"/>
<reference evidence="1" key="3">
    <citation type="submission" date="2023-05" db="EMBL/GenBank/DDBJ databases">
        <authorList>
            <person name="Smith C.H."/>
        </authorList>
    </citation>
    <scope>NUCLEOTIDE SEQUENCE</scope>
    <source>
        <strain evidence="1">CHS0354</strain>
        <tissue evidence="1">Mantle</tissue>
    </source>
</reference>
<dbReference type="Proteomes" id="UP001195483">
    <property type="component" value="Unassembled WGS sequence"/>
</dbReference>
<proteinExistence type="predicted"/>
<keyword evidence="2" id="KW-1185">Reference proteome</keyword>
<accession>A0AAE0SU19</accession>
<gene>
    <name evidence="1" type="ORF">CHS0354_042276</name>
</gene>
<evidence type="ECO:0000313" key="2">
    <source>
        <dbReference type="Proteomes" id="UP001195483"/>
    </source>
</evidence>
<dbReference type="InterPro" id="IPR011061">
    <property type="entry name" value="Hirudin/antistatin"/>
</dbReference>
<dbReference type="SUPFAM" id="SSF57262">
    <property type="entry name" value="Leech antihemostatic proteins"/>
    <property type="match status" value="1"/>
</dbReference>
<protein>
    <submittedName>
        <fullName evidence="1">Uncharacterized protein</fullName>
    </submittedName>
</protein>
<evidence type="ECO:0000313" key="1">
    <source>
        <dbReference type="EMBL" id="KAK3597933.1"/>
    </source>
</evidence>
<dbReference type="EMBL" id="JAEAOA010002354">
    <property type="protein sequence ID" value="KAK3597933.1"/>
    <property type="molecule type" value="Genomic_DNA"/>
</dbReference>
<reference evidence="1" key="1">
    <citation type="journal article" date="2021" name="Genome Biol. Evol.">
        <title>A High-Quality Reference Genome for a Parasitic Bivalve with Doubly Uniparental Inheritance (Bivalvia: Unionida).</title>
        <authorList>
            <person name="Smith C.H."/>
        </authorList>
    </citation>
    <scope>NUCLEOTIDE SEQUENCE</scope>
    <source>
        <strain evidence="1">CHS0354</strain>
    </source>
</reference>
<reference evidence="1" key="2">
    <citation type="journal article" date="2021" name="Genome Biol. Evol.">
        <title>Developing a high-quality reference genome for a parasitic bivalve with doubly uniparental inheritance (Bivalvia: Unionida).</title>
        <authorList>
            <person name="Smith C.H."/>
        </authorList>
    </citation>
    <scope>NUCLEOTIDE SEQUENCE</scope>
    <source>
        <strain evidence="1">CHS0354</strain>
        <tissue evidence="1">Mantle</tissue>
    </source>
</reference>
<name>A0AAE0SU19_9BIVA</name>